<dbReference type="EMBL" id="MU971535">
    <property type="protein sequence ID" value="KAK9233992.1"/>
    <property type="molecule type" value="Genomic_DNA"/>
</dbReference>
<reference evidence="2" key="1">
    <citation type="journal article" date="2024" name="Front. Bioeng. Biotechnol.">
        <title>Genome-scale model development and genomic sequencing of the oleaginous clade Lipomyces.</title>
        <authorList>
            <person name="Czajka J.J."/>
            <person name="Han Y."/>
            <person name="Kim J."/>
            <person name="Mondo S.J."/>
            <person name="Hofstad B.A."/>
            <person name="Robles A."/>
            <person name="Haridas S."/>
            <person name="Riley R."/>
            <person name="LaButti K."/>
            <person name="Pangilinan J."/>
            <person name="Andreopoulos W."/>
            <person name="Lipzen A."/>
            <person name="Yan J."/>
            <person name="Wang M."/>
            <person name="Ng V."/>
            <person name="Grigoriev I.V."/>
            <person name="Spatafora J.W."/>
            <person name="Magnuson J.K."/>
            <person name="Baker S.E."/>
            <person name="Pomraning K.R."/>
        </authorList>
    </citation>
    <scope>NUCLEOTIDE SEQUENCE [LARGE SCALE GENOMIC DNA]</scope>
    <source>
        <strain evidence="2">CBS 7786</strain>
    </source>
</reference>
<evidence type="ECO:0000313" key="2">
    <source>
        <dbReference type="Proteomes" id="UP001433508"/>
    </source>
</evidence>
<evidence type="ECO:0000313" key="1">
    <source>
        <dbReference type="EMBL" id="KAK9233992.1"/>
    </source>
</evidence>
<comment type="caution">
    <text evidence="1">The sequence shown here is derived from an EMBL/GenBank/DDBJ whole genome shotgun (WGS) entry which is preliminary data.</text>
</comment>
<keyword evidence="2" id="KW-1185">Reference proteome</keyword>
<sequence length="102" mass="11197">MPLVDYLDMLKSGGRFVQLRTRAASPSDAVRSSQMQFGPLNMLNASLLGSLLGSRSEITEMLELSADKGVKSWVTAYAVEEVNKVIGLMEDGKANYRFVHSN</sequence>
<gene>
    <name evidence="1" type="ORF">V1525DRAFT_414546</name>
</gene>
<accession>A0ACC3STB5</accession>
<dbReference type="Proteomes" id="UP001433508">
    <property type="component" value="Unassembled WGS sequence"/>
</dbReference>
<protein>
    <submittedName>
        <fullName evidence="1">Uncharacterized protein</fullName>
    </submittedName>
</protein>
<name>A0ACC3STB5_LIPKO</name>
<proteinExistence type="predicted"/>
<organism evidence="1 2">
    <name type="scientific">Lipomyces kononenkoae</name>
    <name type="common">Yeast</name>
    <dbReference type="NCBI Taxonomy" id="34357"/>
    <lineage>
        <taxon>Eukaryota</taxon>
        <taxon>Fungi</taxon>
        <taxon>Dikarya</taxon>
        <taxon>Ascomycota</taxon>
        <taxon>Saccharomycotina</taxon>
        <taxon>Lipomycetes</taxon>
        <taxon>Lipomycetales</taxon>
        <taxon>Lipomycetaceae</taxon>
        <taxon>Lipomyces</taxon>
    </lineage>
</organism>